<evidence type="ECO:0000259" key="1">
    <source>
        <dbReference type="Pfam" id="PF13358"/>
    </source>
</evidence>
<dbReference type="Pfam" id="PF13358">
    <property type="entry name" value="DDE_3"/>
    <property type="match status" value="1"/>
</dbReference>
<dbReference type="AlphaFoldDB" id="A0A0D6LAT2"/>
<dbReference type="Gene3D" id="1.10.10.10">
    <property type="entry name" value="Winged helix-like DNA-binding domain superfamily/Winged helix DNA-binding domain"/>
    <property type="match status" value="1"/>
</dbReference>
<dbReference type="Proteomes" id="UP000054495">
    <property type="component" value="Unassembled WGS sequence"/>
</dbReference>
<evidence type="ECO:0000313" key="3">
    <source>
        <dbReference type="EMBL" id="EPB68313.1"/>
    </source>
</evidence>
<name>A0A0D6LAT2_9BILA</name>
<dbReference type="InterPro" id="IPR038717">
    <property type="entry name" value="Tc1-like_DDE_dom"/>
</dbReference>
<gene>
    <name evidence="3" type="ORF">ANCCEY_12595</name>
</gene>
<sequence>MIDAKHSAAHDERQIYRRTYNSCLSPNKIRAELQVTVSESTDWRALHRSGNVALEIVKKAPRLTFRHETAHLDGSESIESYWSGLRKNLTIISRRNFGGGSLMHNATVHAGQLTKSLLSEDRVNVVDWPTYNTDQNPIENSWGILAQKVYEDHRHFRTIDELKAAIVDACEDVESLSLLLSIRVEDSGDRNHYSLSGVRQQPNNKVYLCFTETPVRTEKGVKGLNLEAACESSLSAEQRERQAAISLRPSSQDGADIKEDLKERRAAVLAEAAEAGRSIRNTRRDFANRKTKMAALRRPDGTSSKRVMEKVIYDFYSDPFDSHVHLPPYHLRKDPFG</sequence>
<keyword evidence="4" id="KW-1185">Reference proteome</keyword>
<feature type="domain" description="Transposable element Tc3 transposase-like DNA-binding HTH" evidence="2">
    <location>
        <begin position="10"/>
        <end position="49"/>
    </location>
</feature>
<feature type="domain" description="Tc1-like transposase DDE" evidence="1">
    <location>
        <begin position="103"/>
        <end position="163"/>
    </location>
</feature>
<dbReference type="InterPro" id="IPR036388">
    <property type="entry name" value="WH-like_DNA-bd_sf"/>
</dbReference>
<accession>A0A0D6LAT2</accession>
<reference evidence="3 4" key="1">
    <citation type="submission" date="2013-05" db="EMBL/GenBank/DDBJ databases">
        <title>Draft genome of the parasitic nematode Anyclostoma ceylanicum.</title>
        <authorList>
            <person name="Mitreva M."/>
        </authorList>
    </citation>
    <scope>NUCLEOTIDE SEQUENCE [LARGE SCALE GENOMIC DNA]</scope>
</reference>
<proteinExistence type="predicted"/>
<evidence type="ECO:0000259" key="2">
    <source>
        <dbReference type="Pfam" id="PF21517"/>
    </source>
</evidence>
<dbReference type="EMBL" id="KE125458">
    <property type="protein sequence ID" value="EPB68313.1"/>
    <property type="molecule type" value="Genomic_DNA"/>
</dbReference>
<dbReference type="InterPro" id="IPR048703">
    <property type="entry name" value="Tnp_Tc3-like_HTH"/>
</dbReference>
<dbReference type="Pfam" id="PF21517">
    <property type="entry name" value="HTH_Tnp_Tc3_2_like"/>
    <property type="match status" value="1"/>
</dbReference>
<evidence type="ECO:0000313" key="4">
    <source>
        <dbReference type="Proteomes" id="UP000054495"/>
    </source>
</evidence>
<organism evidence="3 4">
    <name type="scientific">Ancylostoma ceylanicum</name>
    <dbReference type="NCBI Taxonomy" id="53326"/>
    <lineage>
        <taxon>Eukaryota</taxon>
        <taxon>Metazoa</taxon>
        <taxon>Ecdysozoa</taxon>
        <taxon>Nematoda</taxon>
        <taxon>Chromadorea</taxon>
        <taxon>Rhabditida</taxon>
        <taxon>Rhabditina</taxon>
        <taxon>Rhabditomorpha</taxon>
        <taxon>Strongyloidea</taxon>
        <taxon>Ancylostomatidae</taxon>
        <taxon>Ancylostomatinae</taxon>
        <taxon>Ancylostoma</taxon>
    </lineage>
</organism>
<protein>
    <submittedName>
        <fullName evidence="3">Uncharacterized protein</fullName>
    </submittedName>
</protein>